<dbReference type="PANTHER" id="PTHR48104:SF30">
    <property type="entry name" value="METACASPASE-1"/>
    <property type="match status" value="1"/>
</dbReference>
<dbReference type="InterPro" id="IPR050452">
    <property type="entry name" value="Metacaspase"/>
</dbReference>
<sequence length="625" mass="68013">MAGDLYVLLVGVNDYGGRMTRLDGCLNDIDAFRELLRDQVPRPMLWIRELRDADATRQAVMDGFTGHLARAGAGDTAVFYFCGYGSVEPESEHRTIVCADSRTPGVPDLAEAEINALIAEVTADGAHMLVILDCGHTHRYTSPGRRSRALPPDPRSRRIADTPELDPPRVVLAACRPDQPACELVMDSRSQGAFSAMLRQGLATPGTFPYYAQHNWAYHWVTQLVGGDQEPVGYAVPPASMDEPMFGGVVQPRPPGVRLERYRDHWWIDVGPAHRVPPPAEDGRTTVVAVHPPQPDGAPPLGRARVTEVEARHCRVTLDPGWDPDPGLRYPVTVVDLPLPPGGIRLDGAPAATDLVRAHIADSPHIRETGDGEFVVYARHGWLIIAGPDGTPLAAPVPATPEGAAAVRELLDHLGRWQAVKQLDNPVSTITPGQVRLHRTNHHQPPMLDTFQSWPTGPGDIDPVDLACRPTGDGWSAAAEDLSLGNATDRPLYCTLLALTDDLRIHDRLLPARLIPPSSWADVSGAVAVAGVIPEDRWNGRAVIAEWWKIIVSEHPFDSAAFGLPRLGEPIPAPSAAIRSSRDVLDRLAVQAITRDEATEPDGGPEWATALLPVRFHRRVDGVRW</sequence>
<keyword evidence="4" id="KW-1185">Reference proteome</keyword>
<accession>A0ABS3UZE6</accession>
<gene>
    <name evidence="3" type="ORF">J5X75_41360</name>
</gene>
<protein>
    <submittedName>
        <fullName evidence="3">Caspase family protein</fullName>
    </submittedName>
</protein>
<evidence type="ECO:0000256" key="1">
    <source>
        <dbReference type="SAM" id="MobiDB-lite"/>
    </source>
</evidence>
<evidence type="ECO:0000313" key="4">
    <source>
        <dbReference type="Proteomes" id="UP000679690"/>
    </source>
</evidence>
<name>A0ABS3UZE6_9ACTN</name>
<dbReference type="InterPro" id="IPR011600">
    <property type="entry name" value="Pept_C14_caspase"/>
</dbReference>
<dbReference type="Proteomes" id="UP000679690">
    <property type="component" value="Unassembled WGS sequence"/>
</dbReference>
<dbReference type="Pfam" id="PF00656">
    <property type="entry name" value="Peptidase_C14"/>
    <property type="match status" value="1"/>
</dbReference>
<proteinExistence type="predicted"/>
<organism evidence="3 4">
    <name type="scientific">Actinoplanes flavus</name>
    <dbReference type="NCBI Taxonomy" id="2820290"/>
    <lineage>
        <taxon>Bacteria</taxon>
        <taxon>Bacillati</taxon>
        <taxon>Actinomycetota</taxon>
        <taxon>Actinomycetes</taxon>
        <taxon>Micromonosporales</taxon>
        <taxon>Micromonosporaceae</taxon>
        <taxon>Actinoplanes</taxon>
    </lineage>
</organism>
<evidence type="ECO:0000259" key="2">
    <source>
        <dbReference type="Pfam" id="PF00656"/>
    </source>
</evidence>
<feature type="region of interest" description="Disordered" evidence="1">
    <location>
        <begin position="141"/>
        <end position="163"/>
    </location>
</feature>
<dbReference type="EMBL" id="JAGFNS010000049">
    <property type="protein sequence ID" value="MBO3743963.1"/>
    <property type="molecule type" value="Genomic_DNA"/>
</dbReference>
<dbReference type="RefSeq" id="WP_208473198.1">
    <property type="nucleotide sequence ID" value="NZ_JAGFNS010000049.1"/>
</dbReference>
<dbReference type="Gene3D" id="3.40.50.1460">
    <property type="match status" value="1"/>
</dbReference>
<dbReference type="PANTHER" id="PTHR48104">
    <property type="entry name" value="METACASPASE-4"/>
    <property type="match status" value="1"/>
</dbReference>
<comment type="caution">
    <text evidence="3">The sequence shown here is derived from an EMBL/GenBank/DDBJ whole genome shotgun (WGS) entry which is preliminary data.</text>
</comment>
<evidence type="ECO:0000313" key="3">
    <source>
        <dbReference type="EMBL" id="MBO3743963.1"/>
    </source>
</evidence>
<reference evidence="3 4" key="1">
    <citation type="submission" date="2021-03" db="EMBL/GenBank/DDBJ databases">
        <title>Actinoplanes flavus sp. nov., a novel actinomycete isolated from Coconut Palm rhizosphere soil.</title>
        <authorList>
            <person name="Luo X."/>
        </authorList>
    </citation>
    <scope>NUCLEOTIDE SEQUENCE [LARGE SCALE GENOMIC DNA]</scope>
    <source>
        <strain evidence="3 4">NEAU-H7</strain>
    </source>
</reference>
<feature type="domain" description="Peptidase C14 caspase" evidence="2">
    <location>
        <begin position="7"/>
        <end position="206"/>
    </location>
</feature>